<evidence type="ECO:0000256" key="1">
    <source>
        <dbReference type="ARBA" id="ARBA00022729"/>
    </source>
</evidence>
<protein>
    <submittedName>
        <fullName evidence="5">Carbohydrate-binding module family 1</fullName>
    </submittedName>
</protein>
<evidence type="ECO:0000313" key="6">
    <source>
        <dbReference type="Proteomes" id="UP000217199"/>
    </source>
</evidence>
<dbReference type="InParanoid" id="A0A286UC71"/>
<organism evidence="5 6">
    <name type="scientific">Pyrrhoderma noxium</name>
    <dbReference type="NCBI Taxonomy" id="2282107"/>
    <lineage>
        <taxon>Eukaryota</taxon>
        <taxon>Fungi</taxon>
        <taxon>Dikarya</taxon>
        <taxon>Basidiomycota</taxon>
        <taxon>Agaricomycotina</taxon>
        <taxon>Agaricomycetes</taxon>
        <taxon>Hymenochaetales</taxon>
        <taxon>Hymenochaetaceae</taxon>
        <taxon>Pyrrhoderma</taxon>
    </lineage>
</organism>
<dbReference type="Gene3D" id="2.60.120.1160">
    <property type="match status" value="1"/>
</dbReference>
<dbReference type="Pfam" id="PF18271">
    <property type="entry name" value="GH131_N"/>
    <property type="match status" value="1"/>
</dbReference>
<dbReference type="AlphaFoldDB" id="A0A286UC71"/>
<dbReference type="EMBL" id="NBII01000007">
    <property type="protein sequence ID" value="PAV17193.1"/>
    <property type="molecule type" value="Genomic_DNA"/>
</dbReference>
<dbReference type="SUPFAM" id="SSF57180">
    <property type="entry name" value="Cellulose-binding domain"/>
    <property type="match status" value="1"/>
</dbReference>
<dbReference type="GO" id="GO:0005576">
    <property type="term" value="C:extracellular region"/>
    <property type="evidence" value="ECO:0007669"/>
    <property type="project" value="InterPro"/>
</dbReference>
<accession>A0A286UC71</accession>
<sequence length="338" mass="35819">MKSSFALTPLLAASARAGTILWSGIFNSSATVADFDKWSWSNQIQPWQWYIHGGSATSEYLSLSSDFKNPADTSDAQGIKITIDGTSFWNGQTMERSEIIPQTSANLGTGHLYYHFSMSTSTTNPPNPGFEHQIAFFESHFTEIKYGLISGESGTTDNLLRWDVGGVTQWSTELEANTWYNFAYDIDFSASTVGLWASTGSDELKQVISAVSASTSTNSADWHVGQLRLPNGGTDADPEDWFWSGIFIESGSITTNIAGPLEGSAPSGSTTAAPVSTAPSSSAPATSASSTVASTSSASGAVQTQWGQCGGTGYTGPTTCASGFTCVSVSPPYYYQCQ</sequence>
<keyword evidence="1 3" id="KW-0732">Signal</keyword>
<evidence type="ECO:0000256" key="3">
    <source>
        <dbReference type="SAM" id="SignalP"/>
    </source>
</evidence>
<reference evidence="5 6" key="1">
    <citation type="journal article" date="2017" name="Mol. Ecol.">
        <title>Comparative and population genomic landscape of Phellinus noxius: A hypervariable fungus causing root rot in trees.</title>
        <authorList>
            <person name="Chung C.L."/>
            <person name="Lee T.J."/>
            <person name="Akiba M."/>
            <person name="Lee H.H."/>
            <person name="Kuo T.H."/>
            <person name="Liu D."/>
            <person name="Ke H.M."/>
            <person name="Yokoi T."/>
            <person name="Roa M.B."/>
            <person name="Lu M.J."/>
            <person name="Chang Y.Y."/>
            <person name="Ann P.J."/>
            <person name="Tsai J.N."/>
            <person name="Chen C.Y."/>
            <person name="Tzean S.S."/>
            <person name="Ota Y."/>
            <person name="Hattori T."/>
            <person name="Sahashi N."/>
            <person name="Liou R.F."/>
            <person name="Kikuchi T."/>
            <person name="Tsai I.J."/>
        </authorList>
    </citation>
    <scope>NUCLEOTIDE SEQUENCE [LARGE SCALE GENOMIC DNA]</scope>
    <source>
        <strain evidence="5 6">FFPRI411160</strain>
    </source>
</reference>
<dbReference type="InterPro" id="IPR000254">
    <property type="entry name" value="CBD"/>
</dbReference>
<dbReference type="PANTHER" id="PTHR34612">
    <property type="entry name" value="GH131_N DOMAIN-CONTAINING PROTEIN"/>
    <property type="match status" value="1"/>
</dbReference>
<evidence type="ECO:0000256" key="2">
    <source>
        <dbReference type="SAM" id="MobiDB-lite"/>
    </source>
</evidence>
<dbReference type="GO" id="GO:0030248">
    <property type="term" value="F:cellulose binding"/>
    <property type="evidence" value="ECO:0007669"/>
    <property type="project" value="InterPro"/>
</dbReference>
<feature type="compositionally biased region" description="Low complexity" evidence="2">
    <location>
        <begin position="263"/>
        <end position="288"/>
    </location>
</feature>
<feature type="signal peptide" evidence="3">
    <location>
        <begin position="1"/>
        <end position="17"/>
    </location>
</feature>
<dbReference type="PANTHER" id="PTHR34612:SF6">
    <property type="entry name" value="GLYCOSIDE HYDROLASE 131 CATALYTIC N-TERMINAL DOMAIN-CONTAINING PROTEIN"/>
    <property type="match status" value="1"/>
</dbReference>
<dbReference type="Pfam" id="PF00734">
    <property type="entry name" value="CBM_1"/>
    <property type="match status" value="1"/>
</dbReference>
<dbReference type="PROSITE" id="PS51164">
    <property type="entry name" value="CBM1_2"/>
    <property type="match status" value="1"/>
</dbReference>
<comment type="caution">
    <text evidence="5">The sequence shown here is derived from an EMBL/GenBank/DDBJ whole genome shotgun (WGS) entry which is preliminary data.</text>
</comment>
<feature type="domain" description="CBM1" evidence="4">
    <location>
        <begin position="301"/>
        <end position="338"/>
    </location>
</feature>
<dbReference type="InterPro" id="IPR041524">
    <property type="entry name" value="GH131_N"/>
</dbReference>
<evidence type="ECO:0000259" key="4">
    <source>
        <dbReference type="PROSITE" id="PS51164"/>
    </source>
</evidence>
<evidence type="ECO:0000313" key="5">
    <source>
        <dbReference type="EMBL" id="PAV17193.1"/>
    </source>
</evidence>
<dbReference type="OrthoDB" id="120072at2759"/>
<feature type="chain" id="PRO_5013682449" evidence="3">
    <location>
        <begin position="18"/>
        <end position="338"/>
    </location>
</feature>
<dbReference type="SMART" id="SM00236">
    <property type="entry name" value="fCBD"/>
    <property type="match status" value="1"/>
</dbReference>
<gene>
    <name evidence="5" type="ORF">PNOK_0725700</name>
</gene>
<name>A0A286UC71_9AGAM</name>
<dbReference type="STRING" id="2282107.A0A286UC71"/>
<proteinExistence type="predicted"/>
<dbReference type="GO" id="GO:0005975">
    <property type="term" value="P:carbohydrate metabolic process"/>
    <property type="evidence" value="ECO:0007669"/>
    <property type="project" value="InterPro"/>
</dbReference>
<dbReference type="InterPro" id="IPR035971">
    <property type="entry name" value="CBD_sf"/>
</dbReference>
<feature type="region of interest" description="Disordered" evidence="2">
    <location>
        <begin position="258"/>
        <end position="288"/>
    </location>
</feature>
<dbReference type="Proteomes" id="UP000217199">
    <property type="component" value="Unassembled WGS sequence"/>
</dbReference>
<keyword evidence="6" id="KW-1185">Reference proteome</keyword>